<sequence>MEIKKEYALRGKWQRRLIRHARVPVVVPSAQFLVEDLGTDL</sequence>
<evidence type="ECO:0000313" key="2">
    <source>
        <dbReference type="Proteomes" id="UP000192042"/>
    </source>
</evidence>
<proteinExistence type="predicted"/>
<dbReference type="EMBL" id="LT828648">
    <property type="protein sequence ID" value="SLM48069.1"/>
    <property type="molecule type" value="Genomic_DNA"/>
</dbReference>
<dbReference type="Proteomes" id="UP000192042">
    <property type="component" value="Chromosome I"/>
</dbReference>
<evidence type="ECO:0000313" key="1">
    <source>
        <dbReference type="EMBL" id="SLM48069.1"/>
    </source>
</evidence>
<organism evidence="1 2">
    <name type="scientific">Nitrospira japonica</name>
    <dbReference type="NCBI Taxonomy" id="1325564"/>
    <lineage>
        <taxon>Bacteria</taxon>
        <taxon>Pseudomonadati</taxon>
        <taxon>Nitrospirota</taxon>
        <taxon>Nitrospiria</taxon>
        <taxon>Nitrospirales</taxon>
        <taxon>Nitrospiraceae</taxon>
        <taxon>Nitrospira</taxon>
    </lineage>
</organism>
<accession>A0A1W1I5A5</accession>
<keyword evidence="2" id="KW-1185">Reference proteome</keyword>
<gene>
    <name evidence="1" type="ORF">NSJP_1897</name>
</gene>
<reference evidence="1 2" key="1">
    <citation type="submission" date="2017-03" db="EMBL/GenBank/DDBJ databases">
        <authorList>
            <person name="Afonso C.L."/>
            <person name="Miller P.J."/>
            <person name="Scott M.A."/>
            <person name="Spackman E."/>
            <person name="Goraichik I."/>
            <person name="Dimitrov K.M."/>
            <person name="Suarez D.L."/>
            <person name="Swayne D.E."/>
        </authorList>
    </citation>
    <scope>NUCLEOTIDE SEQUENCE [LARGE SCALE GENOMIC DNA]</scope>
    <source>
        <strain evidence="1">Genome sequencing of Nitrospira japonica strain NJ11</strain>
    </source>
</reference>
<dbReference type="STRING" id="1325564.NSJP_1897"/>
<dbReference type="KEGG" id="nja:NSJP_1897"/>
<name>A0A1W1I5A5_9BACT</name>
<protein>
    <submittedName>
        <fullName evidence="1">Uncharacterized protein</fullName>
    </submittedName>
</protein>
<dbReference type="AlphaFoldDB" id="A0A1W1I5A5"/>